<evidence type="ECO:0000256" key="3">
    <source>
        <dbReference type="SAM" id="MobiDB-lite"/>
    </source>
</evidence>
<dbReference type="Proteomes" id="UP000023152">
    <property type="component" value="Unassembled WGS sequence"/>
</dbReference>
<evidence type="ECO:0000313" key="6">
    <source>
        <dbReference type="EMBL" id="ETO14536.1"/>
    </source>
</evidence>
<dbReference type="InterPro" id="IPR043136">
    <property type="entry name" value="B30.2/SPRY_sf"/>
</dbReference>
<evidence type="ECO:0000256" key="2">
    <source>
        <dbReference type="PROSITE-ProRule" id="PRU00104"/>
    </source>
</evidence>
<evidence type="ECO:0000313" key="7">
    <source>
        <dbReference type="Proteomes" id="UP000023152"/>
    </source>
</evidence>
<feature type="domain" description="B30.2/SPRY" evidence="4">
    <location>
        <begin position="38"/>
        <end position="241"/>
    </location>
</feature>
<dbReference type="PANTHER" id="PTHR46654">
    <property type="entry name" value="E3 UBIQUITIN-PROTEIN LIGASE HECTD3"/>
    <property type="match status" value="1"/>
</dbReference>
<sequence length="1094" mass="122933">HEGLRTWTLTQWSSGSLPGPHIQTLLELLLSSRSVIPKEEKVVDEKEQKKIPENILEAFTKFRDGPSKCTMITLMYEQALTSRTLAIKPDPHNRYFVDDFVADVCVRGGKWYYECKFSGQCSYACVGFINRNYRKRSNNGIGNDNTGNAWCVIGPNTTFMHRNRTVQPMRGDKSEFVRPNWIAGVVIGVKLNLDDKYIEFTFDGVSTGNVFSGIECEDGLFPCVSLNQNTQCVINLGSEEFAFPPSPTEGYVPFEHAGILSSSWLKRYQVASDVTMLLTKRVPLPDNIVDSSLASEASLEYSQKMRFEVVKSNAIRGASADVILQDNPTTAFSMKPDNTNITFKVSGHEPVEFVLRSVGVRCPPSVTSFKIFVFVGNNDPDFDSFEWCRHWDQKAFDSFESRKRNTSSTVRKPHEPVAFLDVPGSAGHVKIKPPVSGKYVTLKLVARDTGGFGGFSMEYISFDCIHGSHPLANLIGDTDESVKKRTEIVHSLKSVIQSKCSNWTLPMDEALTEMSQIVATRLGVDVITLDSVMLTPNKDDMSRFKKLKSSQNEEMQGRFAIIKYLNKLVTPLLHYIDVTLFSDDDENGKGNVSLTSFATSFLSALARNQTATPNRSITSSTDESKKDSKAPPPSSAIGLVPSTSLSSQIHTLKGCYFMNTKKSVFDTLLASSCTFSQRNQPRINVNRIKAARAREAKNDPSGLKSIFGQLFTQLKNTRYSTFRGSSGQQLWSVQFAGEGSIDVGGPYRESLTNAISDLQSDSTPLFVLSPNGRNSVGLNREKWIPNPSCTSSLYLSMYEFVGVLMGIALRTKQTLGFDLPSIVWKQLLPDEKVDISDLEAIDKLCVQALNELEKIDEKSFNYVVYERFTTQLSDGTEIELKENGKNIDVTKKNLSEFVSLVIKKRLNESSEQMKSIAKGLNQVVPVRMLSLFNWYDLEVLVCGNPNIDIEALRRHTVYQGGLSSSSDVVKFFWKTLYAFSQEERQLFLRFVWGRNRLPPTEHDWNTNFTIKALNASEESLPIAHTCEKFLVDVETLWCCFFCWFLFVPLLGILKTYLISLSFGHGISNYLNLNFNAKIDIIFLYFFVPDKTRKE</sequence>
<gene>
    <name evidence="6" type="ORF">RFI_22832</name>
</gene>
<organism evidence="6 7">
    <name type="scientific">Reticulomyxa filosa</name>
    <dbReference type="NCBI Taxonomy" id="46433"/>
    <lineage>
        <taxon>Eukaryota</taxon>
        <taxon>Sar</taxon>
        <taxon>Rhizaria</taxon>
        <taxon>Retaria</taxon>
        <taxon>Foraminifera</taxon>
        <taxon>Monothalamids</taxon>
        <taxon>Reticulomyxidae</taxon>
        <taxon>Reticulomyxa</taxon>
    </lineage>
</organism>
<dbReference type="PANTHER" id="PTHR46654:SF1">
    <property type="entry name" value="E3 UBIQUITIN-PROTEIN LIGASE HECTD3"/>
    <property type="match status" value="1"/>
</dbReference>
<dbReference type="Gene3D" id="2.60.120.920">
    <property type="match status" value="1"/>
</dbReference>
<feature type="region of interest" description="Disordered" evidence="3">
    <location>
        <begin position="612"/>
        <end position="641"/>
    </location>
</feature>
<keyword evidence="7" id="KW-1185">Reference proteome</keyword>
<feature type="non-terminal residue" evidence="6">
    <location>
        <position position="1"/>
    </location>
</feature>
<dbReference type="PROSITE" id="PS50188">
    <property type="entry name" value="B302_SPRY"/>
    <property type="match status" value="1"/>
</dbReference>
<dbReference type="InterPro" id="IPR003877">
    <property type="entry name" value="SPRY_dom"/>
</dbReference>
<dbReference type="Pfam" id="PF00622">
    <property type="entry name" value="SPRY"/>
    <property type="match status" value="1"/>
</dbReference>
<feature type="domain" description="HECT" evidence="5">
    <location>
        <begin position="733"/>
        <end position="1030"/>
    </location>
</feature>
<protein>
    <recommendedName>
        <fullName evidence="8">HECT domain-containing protein</fullName>
    </recommendedName>
</protein>
<proteinExistence type="predicted"/>
<dbReference type="InterPro" id="IPR013320">
    <property type="entry name" value="ConA-like_dom_sf"/>
</dbReference>
<feature type="active site" description="Glycyl thioester intermediate" evidence="2">
    <location>
        <position position="1026"/>
    </location>
</feature>
<dbReference type="Gene3D" id="3.90.1750.10">
    <property type="entry name" value="Hect, E3 ligase catalytic domains"/>
    <property type="match status" value="1"/>
</dbReference>
<name>X6MLK9_RETFI</name>
<dbReference type="OrthoDB" id="239701at2759"/>
<dbReference type="SMART" id="SM00449">
    <property type="entry name" value="SPRY"/>
    <property type="match status" value="1"/>
</dbReference>
<dbReference type="InterPro" id="IPR042469">
    <property type="entry name" value="HECTD3"/>
</dbReference>
<evidence type="ECO:0008006" key="8">
    <source>
        <dbReference type="Google" id="ProtNLM"/>
    </source>
</evidence>
<accession>X6MLK9</accession>
<comment type="caution">
    <text evidence="6">The sequence shown here is derived from an EMBL/GenBank/DDBJ whole genome shotgun (WGS) entry which is preliminary data.</text>
</comment>
<dbReference type="SMART" id="SM00119">
    <property type="entry name" value="HECTc"/>
    <property type="match status" value="1"/>
</dbReference>
<dbReference type="InterPro" id="IPR000569">
    <property type="entry name" value="HECT_dom"/>
</dbReference>
<dbReference type="Pfam" id="PF00632">
    <property type="entry name" value="HECT"/>
    <property type="match status" value="1"/>
</dbReference>
<evidence type="ECO:0000256" key="1">
    <source>
        <dbReference type="ARBA" id="ARBA00022786"/>
    </source>
</evidence>
<keyword evidence="1 2" id="KW-0833">Ubl conjugation pathway</keyword>
<dbReference type="GO" id="GO:0004842">
    <property type="term" value="F:ubiquitin-protein transferase activity"/>
    <property type="evidence" value="ECO:0007669"/>
    <property type="project" value="InterPro"/>
</dbReference>
<evidence type="ECO:0000259" key="5">
    <source>
        <dbReference type="PROSITE" id="PS50237"/>
    </source>
</evidence>
<dbReference type="InterPro" id="IPR035983">
    <property type="entry name" value="Hect_E3_ubiquitin_ligase"/>
</dbReference>
<dbReference type="InterPro" id="IPR001870">
    <property type="entry name" value="B30.2/SPRY"/>
</dbReference>
<dbReference type="PROSITE" id="PS50237">
    <property type="entry name" value="HECT"/>
    <property type="match status" value="1"/>
</dbReference>
<dbReference type="SUPFAM" id="SSF49899">
    <property type="entry name" value="Concanavalin A-like lectins/glucanases"/>
    <property type="match status" value="1"/>
</dbReference>
<dbReference type="Gene3D" id="3.30.2410.10">
    <property type="entry name" value="Hect, E3 ligase catalytic domain"/>
    <property type="match status" value="1"/>
</dbReference>
<dbReference type="SUPFAM" id="SSF56204">
    <property type="entry name" value="Hect, E3 ligase catalytic domain"/>
    <property type="match status" value="1"/>
</dbReference>
<dbReference type="EMBL" id="ASPP01019984">
    <property type="protein sequence ID" value="ETO14536.1"/>
    <property type="molecule type" value="Genomic_DNA"/>
</dbReference>
<dbReference type="AlphaFoldDB" id="X6MLK9"/>
<evidence type="ECO:0000259" key="4">
    <source>
        <dbReference type="PROSITE" id="PS50188"/>
    </source>
</evidence>
<dbReference type="CDD" id="cd11709">
    <property type="entry name" value="SPRY"/>
    <property type="match status" value="1"/>
</dbReference>
<reference evidence="6 7" key="1">
    <citation type="journal article" date="2013" name="Curr. Biol.">
        <title>The Genome of the Foraminiferan Reticulomyxa filosa.</title>
        <authorList>
            <person name="Glockner G."/>
            <person name="Hulsmann N."/>
            <person name="Schleicher M."/>
            <person name="Noegel A.A."/>
            <person name="Eichinger L."/>
            <person name="Gallinger C."/>
            <person name="Pawlowski J."/>
            <person name="Sierra R."/>
            <person name="Euteneuer U."/>
            <person name="Pillet L."/>
            <person name="Moustafa A."/>
            <person name="Platzer M."/>
            <person name="Groth M."/>
            <person name="Szafranski K."/>
            <person name="Schliwa M."/>
        </authorList>
    </citation>
    <scope>NUCLEOTIDE SEQUENCE [LARGE SCALE GENOMIC DNA]</scope>
</reference>
<dbReference type="Gene3D" id="3.30.2160.10">
    <property type="entry name" value="Hect, E3 ligase catalytic domain"/>
    <property type="match status" value="1"/>
</dbReference>